<dbReference type="PROSITE" id="PS00855">
    <property type="entry name" value="SPASE_II"/>
    <property type="match status" value="1"/>
</dbReference>
<dbReference type="Proteomes" id="UP000055060">
    <property type="component" value="Unassembled WGS sequence"/>
</dbReference>
<evidence type="ECO:0000256" key="4">
    <source>
        <dbReference type="ARBA" id="ARBA00022692"/>
    </source>
</evidence>
<dbReference type="UniPathway" id="UPA00665"/>
<comment type="similarity">
    <text evidence="1 9 11">Belongs to the peptidase A8 family.</text>
</comment>
<proteinExistence type="inferred from homology"/>
<evidence type="ECO:0000256" key="10">
    <source>
        <dbReference type="RuleBase" id="RU000594"/>
    </source>
</evidence>
<feature type="transmembrane region" description="Helical" evidence="9">
    <location>
        <begin position="73"/>
        <end position="90"/>
    </location>
</feature>
<evidence type="ECO:0000256" key="1">
    <source>
        <dbReference type="ARBA" id="ARBA00006139"/>
    </source>
</evidence>
<evidence type="ECO:0000256" key="7">
    <source>
        <dbReference type="ARBA" id="ARBA00022989"/>
    </source>
</evidence>
<comment type="subcellular location">
    <subcellularLocation>
        <location evidence="9">Cell membrane</location>
        <topology evidence="9">Multi-pass membrane protein</topology>
    </subcellularLocation>
</comment>
<gene>
    <name evidence="9" type="primary">lspA</name>
    <name evidence="12" type="ORF">LARV_02931</name>
</gene>
<dbReference type="EMBL" id="DF967972">
    <property type="protein sequence ID" value="GAP15150.1"/>
    <property type="molecule type" value="Genomic_DNA"/>
</dbReference>
<dbReference type="EC" id="3.4.23.36" evidence="9"/>
<dbReference type="AlphaFoldDB" id="A0A0S7BBT7"/>
<keyword evidence="8 9" id="KW-0472">Membrane</keyword>
<dbReference type="GO" id="GO:0004190">
    <property type="term" value="F:aspartic-type endopeptidase activity"/>
    <property type="evidence" value="ECO:0007669"/>
    <property type="project" value="UniProtKB-UniRule"/>
</dbReference>
<comment type="pathway">
    <text evidence="9">Protein modification; lipoprotein biosynthesis (signal peptide cleavage).</text>
</comment>
<feature type="active site" evidence="9">
    <location>
        <position position="140"/>
    </location>
</feature>
<dbReference type="PANTHER" id="PTHR33695:SF1">
    <property type="entry name" value="LIPOPROTEIN SIGNAL PEPTIDASE"/>
    <property type="match status" value="1"/>
</dbReference>
<evidence type="ECO:0000256" key="11">
    <source>
        <dbReference type="RuleBase" id="RU004181"/>
    </source>
</evidence>
<feature type="active site" evidence="9">
    <location>
        <position position="126"/>
    </location>
</feature>
<keyword evidence="2 9" id="KW-1003">Cell membrane</keyword>
<evidence type="ECO:0000256" key="9">
    <source>
        <dbReference type="HAMAP-Rule" id="MF_00161"/>
    </source>
</evidence>
<keyword evidence="3 9" id="KW-0645">Protease</keyword>
<dbReference type="STRING" id="360412.LARV_02931"/>
<dbReference type="GO" id="GO:0005886">
    <property type="term" value="C:plasma membrane"/>
    <property type="evidence" value="ECO:0007669"/>
    <property type="project" value="UniProtKB-SubCell"/>
</dbReference>
<dbReference type="Pfam" id="PF01252">
    <property type="entry name" value="Peptidase_A8"/>
    <property type="match status" value="1"/>
</dbReference>
<keyword evidence="13" id="KW-1185">Reference proteome</keyword>
<keyword evidence="5 9" id="KW-0064">Aspartyl protease</keyword>
<reference evidence="12" key="1">
    <citation type="submission" date="2015-07" db="EMBL/GenBank/DDBJ databases">
        <title>Draft Genome Sequences of Anaerolinea thermolimosa IMO-1, Bellilinea caldifistulae GOMI-1, Leptolinea tardivitalis YMTK-2, Levilinea saccharolytica KIBI-1,Longilinea arvoryzae KOME-1, Previously Described as Members of the Anaerolineaceae (Chloroflexi).</title>
        <authorList>
            <person name="Sekiguchi Y."/>
            <person name="Ohashi A."/>
            <person name="Matsuura N."/>
            <person name="Tourlousse M.D."/>
        </authorList>
    </citation>
    <scope>NUCLEOTIDE SEQUENCE [LARGE SCALE GENOMIC DNA]</scope>
    <source>
        <strain evidence="12">KOME-1</strain>
    </source>
</reference>
<keyword evidence="6 9" id="KW-0378">Hydrolase</keyword>
<organism evidence="12">
    <name type="scientific">Longilinea arvoryzae</name>
    <dbReference type="NCBI Taxonomy" id="360412"/>
    <lineage>
        <taxon>Bacteria</taxon>
        <taxon>Bacillati</taxon>
        <taxon>Chloroflexota</taxon>
        <taxon>Anaerolineae</taxon>
        <taxon>Anaerolineales</taxon>
        <taxon>Anaerolineaceae</taxon>
        <taxon>Longilinea</taxon>
    </lineage>
</organism>
<protein>
    <recommendedName>
        <fullName evidence="9">Lipoprotein signal peptidase</fullName>
        <ecNumber evidence="9">3.4.23.36</ecNumber>
    </recommendedName>
    <alternativeName>
        <fullName evidence="9">Prolipoprotein signal peptidase</fullName>
    </alternativeName>
    <alternativeName>
        <fullName evidence="9">Signal peptidase II</fullName>
        <shortName evidence="9">SPase II</shortName>
    </alternativeName>
</protein>
<feature type="transmembrane region" description="Helical" evidence="9">
    <location>
        <begin position="102"/>
        <end position="121"/>
    </location>
</feature>
<comment type="catalytic activity">
    <reaction evidence="9 10">
        <text>Release of signal peptides from bacterial membrane prolipoproteins. Hydrolyzes -Xaa-Yaa-Zaa-|-(S,diacylglyceryl)Cys-, in which Xaa is hydrophobic (preferably Leu), and Yaa (Ala or Ser) and Zaa (Gly or Ala) have small, neutral side chains.</text>
        <dbReference type="EC" id="3.4.23.36"/>
    </reaction>
</comment>
<comment type="function">
    <text evidence="9 10">This protein specifically catalyzes the removal of signal peptides from prolipoproteins.</text>
</comment>
<sequence length="180" mass="20214">MEERLKKALRDYIPLVLIAGLIILVDQFTKSIIRNNLALQETWMPWIWLAPYARIVHWYNTGVAFGMFQNGNLIFSILAAIVSIAIFVVYPRIPREEHIVRLATAMMLAGALGNLIDRVTIGHVTDFISIGSFAVFNVADMSITCGVGVLILGVWLQERRDRKQAEKDHPVSPADGEEKP</sequence>
<dbReference type="PANTHER" id="PTHR33695">
    <property type="entry name" value="LIPOPROTEIN SIGNAL PEPTIDASE"/>
    <property type="match status" value="1"/>
</dbReference>
<dbReference type="GO" id="GO:0006508">
    <property type="term" value="P:proteolysis"/>
    <property type="evidence" value="ECO:0007669"/>
    <property type="project" value="UniProtKB-KW"/>
</dbReference>
<dbReference type="PRINTS" id="PR00781">
    <property type="entry name" value="LIPOSIGPTASE"/>
</dbReference>
<evidence type="ECO:0000256" key="3">
    <source>
        <dbReference type="ARBA" id="ARBA00022670"/>
    </source>
</evidence>
<evidence type="ECO:0000313" key="12">
    <source>
        <dbReference type="EMBL" id="GAP15150.1"/>
    </source>
</evidence>
<dbReference type="HAMAP" id="MF_00161">
    <property type="entry name" value="LspA"/>
    <property type="match status" value="1"/>
</dbReference>
<feature type="transmembrane region" description="Helical" evidence="9">
    <location>
        <begin position="12"/>
        <end position="33"/>
    </location>
</feature>
<keyword evidence="7 9" id="KW-1133">Transmembrane helix</keyword>
<feature type="transmembrane region" description="Helical" evidence="9">
    <location>
        <begin position="127"/>
        <end position="156"/>
    </location>
</feature>
<accession>A0A0S7BBT7</accession>
<evidence type="ECO:0000256" key="8">
    <source>
        <dbReference type="ARBA" id="ARBA00023136"/>
    </source>
</evidence>
<dbReference type="InterPro" id="IPR001872">
    <property type="entry name" value="Peptidase_A8"/>
</dbReference>
<evidence type="ECO:0000313" key="13">
    <source>
        <dbReference type="Proteomes" id="UP000055060"/>
    </source>
</evidence>
<evidence type="ECO:0000256" key="5">
    <source>
        <dbReference type="ARBA" id="ARBA00022750"/>
    </source>
</evidence>
<keyword evidence="4 9" id="KW-0812">Transmembrane</keyword>
<evidence type="ECO:0000256" key="6">
    <source>
        <dbReference type="ARBA" id="ARBA00022801"/>
    </source>
</evidence>
<dbReference type="NCBIfam" id="TIGR00077">
    <property type="entry name" value="lspA"/>
    <property type="match status" value="1"/>
</dbReference>
<name>A0A0S7BBT7_9CHLR</name>
<evidence type="ECO:0000256" key="2">
    <source>
        <dbReference type="ARBA" id="ARBA00022475"/>
    </source>
</evidence>